<evidence type="ECO:0000256" key="6">
    <source>
        <dbReference type="ARBA" id="ARBA00022636"/>
    </source>
</evidence>
<keyword evidence="10" id="KW-0010">Activator</keyword>
<organism evidence="14 15">
    <name type="scientific">Novilysobacter selenitireducens</name>
    <dbReference type="NCBI Taxonomy" id="2872639"/>
    <lineage>
        <taxon>Bacteria</taxon>
        <taxon>Pseudomonadati</taxon>
        <taxon>Pseudomonadota</taxon>
        <taxon>Gammaproteobacteria</taxon>
        <taxon>Lysobacterales</taxon>
        <taxon>Lysobacteraceae</taxon>
        <taxon>Novilysobacter</taxon>
    </lineage>
</organism>
<comment type="caution">
    <text evidence="14">The sequence shown here is derived from an EMBL/GenBank/DDBJ whole genome shotgun (WGS) entry which is preliminary data.</text>
</comment>
<accession>A0ABS7T5Y0</accession>
<evidence type="ECO:0000256" key="7">
    <source>
        <dbReference type="ARBA" id="ARBA00023015"/>
    </source>
</evidence>
<dbReference type="CDD" id="cd00038">
    <property type="entry name" value="CAP_ED"/>
    <property type="match status" value="1"/>
</dbReference>
<evidence type="ECO:0000256" key="10">
    <source>
        <dbReference type="ARBA" id="ARBA00023159"/>
    </source>
</evidence>
<dbReference type="EMBL" id="JAINZW010000002">
    <property type="protein sequence ID" value="MBZ4039282.1"/>
    <property type="molecule type" value="Genomic_DNA"/>
</dbReference>
<keyword evidence="7" id="KW-0805">Transcription regulation</keyword>
<dbReference type="SUPFAM" id="SSF46785">
    <property type="entry name" value="Winged helix' DNA-binding domain"/>
    <property type="match status" value="1"/>
</dbReference>
<evidence type="ECO:0000256" key="12">
    <source>
        <dbReference type="ARBA" id="ARBA00031697"/>
    </source>
</evidence>
<dbReference type="Gene3D" id="2.60.120.10">
    <property type="entry name" value="Jelly Rolls"/>
    <property type="match status" value="1"/>
</dbReference>
<comment type="subunit">
    <text evidence="2">Homodimer.</text>
</comment>
<name>A0ABS7T5Y0_9GAMM</name>
<dbReference type="InterPro" id="IPR000595">
    <property type="entry name" value="cNMP-bd_dom"/>
</dbReference>
<proteinExistence type="predicted"/>
<dbReference type="SMART" id="SM00419">
    <property type="entry name" value="HTH_CRP"/>
    <property type="match status" value="1"/>
</dbReference>
<dbReference type="Gene3D" id="1.10.10.10">
    <property type="entry name" value="Winged helix-like DNA-binding domain superfamily/Winged helix DNA-binding domain"/>
    <property type="match status" value="1"/>
</dbReference>
<dbReference type="InterPro" id="IPR018490">
    <property type="entry name" value="cNMP-bd_dom_sf"/>
</dbReference>
<evidence type="ECO:0000256" key="8">
    <source>
        <dbReference type="ARBA" id="ARBA00023026"/>
    </source>
</evidence>
<protein>
    <recommendedName>
        <fullName evidence="3">CRP-like protein Clp</fullName>
    </recommendedName>
    <alternativeName>
        <fullName evidence="12">Catabolite activation-like protein</fullName>
    </alternativeName>
</protein>
<evidence type="ECO:0000256" key="1">
    <source>
        <dbReference type="ARBA" id="ARBA00004496"/>
    </source>
</evidence>
<dbReference type="InterPro" id="IPR012318">
    <property type="entry name" value="HTH_CRP"/>
</dbReference>
<evidence type="ECO:0000256" key="4">
    <source>
        <dbReference type="ARBA" id="ARBA00022491"/>
    </source>
</evidence>
<dbReference type="PROSITE" id="PS51063">
    <property type="entry name" value="HTH_CRP_2"/>
    <property type="match status" value="1"/>
</dbReference>
<dbReference type="Proteomes" id="UP001430954">
    <property type="component" value="Unassembled WGS sequence"/>
</dbReference>
<keyword evidence="9" id="KW-0238">DNA-binding</keyword>
<dbReference type="InterPro" id="IPR014710">
    <property type="entry name" value="RmlC-like_jellyroll"/>
</dbReference>
<evidence type="ECO:0000259" key="13">
    <source>
        <dbReference type="PROSITE" id="PS51063"/>
    </source>
</evidence>
<dbReference type="RefSeq" id="WP_223675646.1">
    <property type="nucleotide sequence ID" value="NZ_JAINZW010000002.1"/>
</dbReference>
<keyword evidence="11" id="KW-0804">Transcription</keyword>
<dbReference type="PROSITE" id="PS00042">
    <property type="entry name" value="HTH_CRP_1"/>
    <property type="match status" value="1"/>
</dbReference>
<dbReference type="CDD" id="cd00092">
    <property type="entry name" value="HTH_CRP"/>
    <property type="match status" value="1"/>
</dbReference>
<evidence type="ECO:0000256" key="2">
    <source>
        <dbReference type="ARBA" id="ARBA00011738"/>
    </source>
</evidence>
<dbReference type="InterPro" id="IPR018335">
    <property type="entry name" value="Tscrpt_reg_HTH_Crp-type_CS"/>
</dbReference>
<keyword evidence="4" id="KW-0678">Repressor</keyword>
<dbReference type="InterPro" id="IPR036390">
    <property type="entry name" value="WH_DNA-bd_sf"/>
</dbReference>
<comment type="subcellular location">
    <subcellularLocation>
        <location evidence="1">Cytoplasm</location>
    </subcellularLocation>
</comment>
<dbReference type="Pfam" id="PF13545">
    <property type="entry name" value="HTH_Crp_2"/>
    <property type="match status" value="1"/>
</dbReference>
<evidence type="ECO:0000313" key="15">
    <source>
        <dbReference type="Proteomes" id="UP001430954"/>
    </source>
</evidence>
<feature type="domain" description="HTH crp-type" evidence="13">
    <location>
        <begin position="127"/>
        <end position="200"/>
    </location>
</feature>
<evidence type="ECO:0000256" key="5">
    <source>
        <dbReference type="ARBA" id="ARBA00022533"/>
    </source>
</evidence>
<dbReference type="InterPro" id="IPR036388">
    <property type="entry name" value="WH-like_DNA-bd_sf"/>
</dbReference>
<dbReference type="SUPFAM" id="SSF51206">
    <property type="entry name" value="cAMP-binding domain-like"/>
    <property type="match status" value="1"/>
</dbReference>
<evidence type="ECO:0000256" key="9">
    <source>
        <dbReference type="ARBA" id="ARBA00023125"/>
    </source>
</evidence>
<gene>
    <name evidence="14" type="ORF">K6753_07020</name>
</gene>
<keyword evidence="5" id="KW-0021">Allosteric enzyme</keyword>
<keyword evidence="8" id="KW-0843">Virulence</keyword>
<dbReference type="Pfam" id="PF00027">
    <property type="entry name" value="cNMP_binding"/>
    <property type="match status" value="1"/>
</dbReference>
<reference evidence="14 15" key="1">
    <citation type="submission" date="2021-09" db="EMBL/GenBank/DDBJ databases">
        <title>Lysobacter sp. 13A isolated from the river sediment.</title>
        <authorList>
            <person name="Liu H."/>
            <person name="Li S."/>
            <person name="Mao S."/>
        </authorList>
    </citation>
    <scope>NUCLEOTIDE SEQUENCE [LARGE SCALE GENOMIC DNA]</scope>
    <source>
        <strain evidence="14 15">13A</strain>
    </source>
</reference>
<evidence type="ECO:0000256" key="3">
    <source>
        <dbReference type="ARBA" id="ARBA00020769"/>
    </source>
</evidence>
<evidence type="ECO:0000256" key="11">
    <source>
        <dbReference type="ARBA" id="ARBA00023163"/>
    </source>
</evidence>
<dbReference type="PRINTS" id="PR00034">
    <property type="entry name" value="HTHCRP"/>
</dbReference>
<keyword evidence="6" id="KW-0973">c-di-GMP</keyword>
<sequence length="216" mass="23777">MGSHAALDAGWPLIKHRLRPRQPLFLAGQDRGALYYVHAGCLKTRVISADGRERITGFPMRGDILGLEALDLGTYACDAIALDVGEAWELPCRHLDEAPQELQAYVTRCLARELRRDWYWMLDLSTLSADARVALFLADLSDRLAALGYSAHQLMLRMTRAEIGSFLGLTLETVTRALGRLQARGLVSVDGRVLELVDLAALRGVPASDDTVPVCH</sequence>
<evidence type="ECO:0000313" key="14">
    <source>
        <dbReference type="EMBL" id="MBZ4039282.1"/>
    </source>
</evidence>
<keyword evidence="15" id="KW-1185">Reference proteome</keyword>